<accession>A0ABC8YTI4</accession>
<reference evidence="3" key="1">
    <citation type="submission" date="2024-10" db="EMBL/GenBank/DDBJ databases">
        <authorList>
            <person name="Ryan C."/>
        </authorList>
    </citation>
    <scope>NUCLEOTIDE SEQUENCE [LARGE SCALE GENOMIC DNA]</scope>
</reference>
<keyword evidence="2" id="KW-0472">Membrane</keyword>
<keyword evidence="4" id="KW-1185">Reference proteome</keyword>
<evidence type="ECO:0000256" key="1">
    <source>
        <dbReference type="SAM" id="MobiDB-lite"/>
    </source>
</evidence>
<feature type="transmembrane region" description="Helical" evidence="2">
    <location>
        <begin position="217"/>
        <end position="237"/>
    </location>
</feature>
<evidence type="ECO:0000313" key="4">
    <source>
        <dbReference type="Proteomes" id="UP001497457"/>
    </source>
</evidence>
<protein>
    <submittedName>
        <fullName evidence="3">Uncharacterized protein</fullName>
    </submittedName>
</protein>
<proteinExistence type="predicted"/>
<feature type="transmembrane region" description="Helical" evidence="2">
    <location>
        <begin position="173"/>
        <end position="205"/>
    </location>
</feature>
<name>A0ABC8YTI4_9POAL</name>
<keyword evidence="2" id="KW-0812">Transmembrane</keyword>
<feature type="region of interest" description="Disordered" evidence="1">
    <location>
        <begin position="64"/>
        <end position="99"/>
    </location>
</feature>
<keyword evidence="2" id="KW-1133">Transmembrane helix</keyword>
<evidence type="ECO:0000313" key="3">
    <source>
        <dbReference type="EMBL" id="CAL4947959.1"/>
    </source>
</evidence>
<gene>
    <name evidence="3" type="ORF">URODEC1_LOCUS37103</name>
</gene>
<organism evidence="3 4">
    <name type="scientific">Urochloa decumbens</name>
    <dbReference type="NCBI Taxonomy" id="240449"/>
    <lineage>
        <taxon>Eukaryota</taxon>
        <taxon>Viridiplantae</taxon>
        <taxon>Streptophyta</taxon>
        <taxon>Embryophyta</taxon>
        <taxon>Tracheophyta</taxon>
        <taxon>Spermatophyta</taxon>
        <taxon>Magnoliopsida</taxon>
        <taxon>Liliopsida</taxon>
        <taxon>Poales</taxon>
        <taxon>Poaceae</taxon>
        <taxon>PACMAD clade</taxon>
        <taxon>Panicoideae</taxon>
        <taxon>Panicodae</taxon>
        <taxon>Paniceae</taxon>
        <taxon>Melinidinae</taxon>
        <taxon>Urochloa</taxon>
    </lineage>
</organism>
<dbReference type="EMBL" id="OZ075127">
    <property type="protein sequence ID" value="CAL4947959.1"/>
    <property type="molecule type" value="Genomic_DNA"/>
</dbReference>
<dbReference type="Proteomes" id="UP001497457">
    <property type="component" value="Chromosome 17b"/>
</dbReference>
<evidence type="ECO:0000256" key="2">
    <source>
        <dbReference type="SAM" id="Phobius"/>
    </source>
</evidence>
<dbReference type="AlphaFoldDB" id="A0ABC8YTI4"/>
<sequence length="238" mass="24927">MADPNPIIAAVMDELDGGGGVDAVQRRLDFVRSQIAENRAIYADAAPQLAQANRRLAEALFAAAASADRRAPPESEPEEQQKSQQQPSTLPEPEDPGEEELEGLAAALAAEFAEVAARASQILQEEGEAVVQLDAAVDPEVGTLAADCLEVAVRVERCRQNDRILAEARRFLLVVRAVAFAFARAHLLPGVLLTVAAAYALAYAASGGAVVPGPASLVRIAALVLCFLFGVPVVGNLA</sequence>